<keyword evidence="1" id="KW-0732">Signal</keyword>
<sequence length="262" mass="29247">MNAFLPSLISCTLLACANAAPPAPPSPETLARQQADEEADREIIRQYSADQGRWLALQTDRDQPEKFRKAVLEWIDRNAAASFLDPEIIKKSFLAHADKIYTDDEIARLEAICHEFDELYEEVCAKKQAEQDARYIRQCSAEKGMTILPNGIMYKATVSKEGENRPVFAARIAEGATTSGFVMETLYGDPAARLSQSIREILPHLPPALEWRIVVPVDLLDKATVAHIPKRVSVVVYTLKINGATPNDHLERNRQTPTAPQP</sequence>
<keyword evidence="3" id="KW-1185">Reference proteome</keyword>
<feature type="signal peptide" evidence="1">
    <location>
        <begin position="1"/>
        <end position="19"/>
    </location>
</feature>
<gene>
    <name evidence="2" type="ORF">PYTT_0106</name>
</gene>
<evidence type="ECO:0000313" key="2">
    <source>
        <dbReference type="EMBL" id="SEH70514.1"/>
    </source>
</evidence>
<evidence type="ECO:0008006" key="4">
    <source>
        <dbReference type="Google" id="ProtNLM"/>
    </source>
</evidence>
<accession>A0A1C7PE93</accession>
<proteinExistence type="predicted"/>
<dbReference type="AlphaFoldDB" id="A0A1C7PE93"/>
<feature type="chain" id="PRO_5014266548" description="Peptidyl-prolyl cis-trans isomerase" evidence="1">
    <location>
        <begin position="20"/>
        <end position="262"/>
    </location>
</feature>
<dbReference type="Proteomes" id="UP000176204">
    <property type="component" value="Chromosome I"/>
</dbReference>
<evidence type="ECO:0000256" key="1">
    <source>
        <dbReference type="SAM" id="SignalP"/>
    </source>
</evidence>
<dbReference type="EMBL" id="LT629973">
    <property type="protein sequence ID" value="SEH70514.1"/>
    <property type="molecule type" value="Genomic_DNA"/>
</dbReference>
<organism evidence="2 3">
    <name type="scientific">Akkermansia glycaniphila</name>
    <dbReference type="NCBI Taxonomy" id="1679444"/>
    <lineage>
        <taxon>Bacteria</taxon>
        <taxon>Pseudomonadati</taxon>
        <taxon>Verrucomicrobiota</taxon>
        <taxon>Verrucomicrobiia</taxon>
        <taxon>Verrucomicrobiales</taxon>
        <taxon>Akkermansiaceae</taxon>
        <taxon>Akkermansia</taxon>
    </lineage>
</organism>
<dbReference type="RefSeq" id="WP_067772163.1">
    <property type="nucleotide sequence ID" value="NZ_LIGX01000002.1"/>
</dbReference>
<protein>
    <recommendedName>
        <fullName evidence="4">Peptidyl-prolyl cis-trans isomerase</fullName>
    </recommendedName>
</protein>
<name>A0A1C7PE93_9BACT</name>
<dbReference type="KEGG" id="agl:PYTT_0106"/>
<dbReference type="STRING" id="1679444.PYTT_0106"/>
<evidence type="ECO:0000313" key="3">
    <source>
        <dbReference type="Proteomes" id="UP000176204"/>
    </source>
</evidence>
<reference evidence="3" key="1">
    <citation type="submission" date="2016-09" db="EMBL/GenBank/DDBJ databases">
        <authorList>
            <person name="Koehorst J."/>
        </authorList>
    </citation>
    <scope>NUCLEOTIDE SEQUENCE [LARGE SCALE GENOMIC DNA]</scope>
</reference>